<protein>
    <submittedName>
        <fullName evidence="3">Filamentous hemagglutinin N-terminal domain-containing protein</fullName>
    </submittedName>
</protein>
<dbReference type="InterPro" id="IPR012334">
    <property type="entry name" value="Pectin_lyas_fold"/>
</dbReference>
<evidence type="ECO:0000259" key="2">
    <source>
        <dbReference type="SMART" id="SM00912"/>
    </source>
</evidence>
<evidence type="ECO:0000313" key="4">
    <source>
        <dbReference type="Proteomes" id="UP000753908"/>
    </source>
</evidence>
<sequence length="1789" mass="178973">MSRIARYWWRWCGQVVALGSGLVLGGTLAKLPVIAQGTPAKLSERFASSGDYVLAQIVPDRTLPSNSSVSSQDNIRVISEGTQAGSNLFHSFEEFSVPTGTEAYFNNTLDIQNIFSRVTGRSISNIDGLFRANGTASLFLLNPNGIIFGPNAKLDVGGSFVATTASSFKFPDGSEFSATNPQAPPLLTINVTPGLQWGASTPGATITNTGNLAAGQDLSLVADFLDLQGQLQAGRDLTLLAQDTVQVRDTVTTPLLAQASGNLTIQGNQGIDILALNHPMQIPFVSGRNLSLISDGIISLDARMSSGGSFSLTSVSGELANMVSFYDPIISANGDVDVAANYTGASLLVEARGNIRFQGDINITGPDTSTLPPGPDTAILSTSSALIMRSGQSTLAYGAANSGAVPAYGTEPVPAGITIGGNVILQPFNGTGGTVTLSAASGNVSTQRVTTNGGAININSAGAIATNGQALDTRNGANNGGEITLVANNGSITTGNLNSDSYSNSGSAGNGGAIYLNAMGGSIITGDVNSSSFSNSGSAGNGGAISMSANNDSITTGLLASNSYSYSSDTGGSGAAITLQAANSIKIAGDLFSYSRSDSGNAANGGAISLGSTNGRITTGDVNSSSFSTSGSAGNGGVISMSANNDSITTGLLASNSYSYSSDTGGSGAAITLQAANSIKITGDLSSYSLSNSGNATNGGAISLQATNSIKIAGDLFSYSRSDSGNAANGGAISLGSTNGRITTGDVNSSSFSTSGSAGNGGVISMSANNDSITTGLLASNSYSYSSDTGGSGAAITLQAANDIKTGDLISYSNQSGTGNSGNITINSIEGTVNTGAVDAGTLANNGGTVQISAFRDIGINGKIDTWTNGSGNGGNITLTSTNGAIAVTGYLDSRTNSGNGGNGGAITLSAANDINITGYLHSSSVSDYRSRGDGGAINLSTTGGNITTGGYLRSYSVSVTGSAGNGGNISLFAAKDININGDLSSDSHSRSVTGGNGGAISIFTAGGSITTGYVLSDSYSDLREYSVSGTGGQGGAISIFAANTIKTDAINSTGAQGGNITISSYAPFALDNRVISSDTFGSGKGGDIQITAPAISLTGGAQISASTHSSGRGGDITLRVSDKVELSGATTNPPKGVFSPGFATISAGNYLGGFIPTGNLPVDNIGFPLPPPPGTIFPSGVFTQATIGSTGSGGNLRIETGRLSINDGAAIATTTFGQGSNAGNISVLAHDSISIANGSLLSGVAGGARGDSGTIDLQTRSLSVTGGGVVQTQTLGEGNAGAIRVNATDAVTISGINTTSNPVIRSGLRSGSGGSNDLLGTTDSNIGQGGDISITTGILSVVDGAVLDAQTQSNSSGGNITVNANTLSAVNGGQLLTSTSGGGEAGDITVSASELNLTGSNSGLFAQTTSTANAGNLTIQPLGEGQNLTVNFRDGAQISASTSSRGNGGDLRITAPESITLTGNGSLISAETSGSGTGGDLTLKTGTLTVNDNAQVTVSSSQTGNAGSITVEADAIRLDNKGKISADTSGGGGNIELRSRDLILRHGSSITTNARGSSITGGNITIDTDNLVAVPNENSDISANAEDSFGGRVIVNASGIFGTQFRDAPTPLSDITASSELSPQFNGTVELNTPGIDLNRGLMNLPTAPVDTEVSQVCQAGTRQNQNSFIITGRGGLPPNPRQFLRSRAVEVDWVTLDAPANNLTEDVQNRERQQQRSGEQTSKSANNVNTQSSEIVEAQGWVVEANGNIILVATAPTATSHSSWHTPADCRTVESTKRSNLLVERAH</sequence>
<dbReference type="InterPro" id="IPR011050">
    <property type="entry name" value="Pectin_lyase_fold/virulence"/>
</dbReference>
<accession>A0A951PND2</accession>
<dbReference type="NCBIfam" id="TIGR01901">
    <property type="entry name" value="adhes_NPXG"/>
    <property type="match status" value="1"/>
</dbReference>
<name>A0A951PND2_9CYAN</name>
<dbReference type="SUPFAM" id="SSF51126">
    <property type="entry name" value="Pectin lyase-like"/>
    <property type="match status" value="3"/>
</dbReference>
<reference evidence="3" key="1">
    <citation type="submission" date="2021-05" db="EMBL/GenBank/DDBJ databases">
        <authorList>
            <person name="Pietrasiak N."/>
            <person name="Ward R."/>
            <person name="Stajich J.E."/>
            <person name="Kurbessoian T."/>
        </authorList>
    </citation>
    <scope>NUCLEOTIDE SEQUENCE</scope>
    <source>
        <strain evidence="3">CPER-KK1</strain>
    </source>
</reference>
<organism evidence="3 4">
    <name type="scientific">Symplocastrum torsivum CPER-KK1</name>
    <dbReference type="NCBI Taxonomy" id="450513"/>
    <lineage>
        <taxon>Bacteria</taxon>
        <taxon>Bacillati</taxon>
        <taxon>Cyanobacteriota</taxon>
        <taxon>Cyanophyceae</taxon>
        <taxon>Oscillatoriophycideae</taxon>
        <taxon>Oscillatoriales</taxon>
        <taxon>Microcoleaceae</taxon>
        <taxon>Symplocastrum</taxon>
    </lineage>
</organism>
<gene>
    <name evidence="3" type="ORF">KME25_20505</name>
</gene>
<dbReference type="InterPro" id="IPR008638">
    <property type="entry name" value="FhaB/CdiA-like_TPS"/>
</dbReference>
<dbReference type="EMBL" id="JAHHIF010000030">
    <property type="protein sequence ID" value="MBW4546801.1"/>
    <property type="molecule type" value="Genomic_DNA"/>
</dbReference>
<dbReference type="Gene3D" id="2.160.20.10">
    <property type="entry name" value="Single-stranded right-handed beta-helix, Pectin lyase-like"/>
    <property type="match status" value="2"/>
</dbReference>
<feature type="compositionally biased region" description="Polar residues" evidence="1">
    <location>
        <begin position="1717"/>
        <end position="1733"/>
    </location>
</feature>
<reference evidence="3" key="2">
    <citation type="journal article" date="2022" name="Microbiol. Resour. Announc.">
        <title>Metagenome Sequencing to Explore Phylogenomics of Terrestrial Cyanobacteria.</title>
        <authorList>
            <person name="Ward R.D."/>
            <person name="Stajich J.E."/>
            <person name="Johansen J.R."/>
            <person name="Huntemann M."/>
            <person name="Clum A."/>
            <person name="Foster B."/>
            <person name="Foster B."/>
            <person name="Roux S."/>
            <person name="Palaniappan K."/>
            <person name="Varghese N."/>
            <person name="Mukherjee S."/>
            <person name="Reddy T.B.K."/>
            <person name="Daum C."/>
            <person name="Copeland A."/>
            <person name="Chen I.A."/>
            <person name="Ivanova N.N."/>
            <person name="Kyrpides N.C."/>
            <person name="Shapiro N."/>
            <person name="Eloe-Fadrosh E.A."/>
            <person name="Pietrasiak N."/>
        </authorList>
    </citation>
    <scope>NUCLEOTIDE SEQUENCE</scope>
    <source>
        <strain evidence="3">CPER-KK1</strain>
    </source>
</reference>
<comment type="caution">
    <text evidence="3">The sequence shown here is derived from an EMBL/GenBank/DDBJ whole genome shotgun (WGS) entry which is preliminary data.</text>
</comment>
<feature type="domain" description="Filamentous haemagglutinin FhaB/tRNA nuclease CdiA-like TPS" evidence="2">
    <location>
        <begin position="58"/>
        <end position="171"/>
    </location>
</feature>
<evidence type="ECO:0000256" key="1">
    <source>
        <dbReference type="SAM" id="MobiDB-lite"/>
    </source>
</evidence>
<evidence type="ECO:0000313" key="3">
    <source>
        <dbReference type="EMBL" id="MBW4546801.1"/>
    </source>
</evidence>
<dbReference type="Pfam" id="PF05860">
    <property type="entry name" value="TPS"/>
    <property type="match status" value="1"/>
</dbReference>
<feature type="region of interest" description="Disordered" evidence="1">
    <location>
        <begin position="1704"/>
        <end position="1733"/>
    </location>
</feature>
<proteinExistence type="predicted"/>
<dbReference type="SMART" id="SM00912">
    <property type="entry name" value="Haemagg_act"/>
    <property type="match status" value="1"/>
</dbReference>
<dbReference type="Proteomes" id="UP000753908">
    <property type="component" value="Unassembled WGS sequence"/>
</dbReference>